<proteinExistence type="predicted"/>
<dbReference type="Pfam" id="PF07681">
    <property type="entry name" value="DoxX"/>
    <property type="match status" value="1"/>
</dbReference>
<sequence length="202" mass="23118">MKKHHHTVIVLIRIFLGLIFFGAGMSKLYFEHNFPGVIGPVWLEERLAEHGLGFYARFIAGSQVVAGLMLLTQRFATLGAILTFPILLNIFMVTVSLQWQGTPYINAFLLMLNTWLLVYDYHKLKFILTDKPAELKSISLKRISLSADFIWLVAVTGILGSIPLSFVNLNMAWGLCVLMVLLIVWNQLRRKEENYRGERNIH</sequence>
<name>A0A150X5N6_9BACT</name>
<dbReference type="InterPro" id="IPR032808">
    <property type="entry name" value="DoxX"/>
</dbReference>
<feature type="transmembrane region" description="Helical" evidence="5">
    <location>
        <begin position="78"/>
        <end position="97"/>
    </location>
</feature>
<keyword evidence="2 5" id="KW-0812">Transmembrane</keyword>
<gene>
    <name evidence="6" type="ORF">AWW68_15315</name>
</gene>
<evidence type="ECO:0000313" key="6">
    <source>
        <dbReference type="EMBL" id="KYG74028.1"/>
    </source>
</evidence>
<protein>
    <recommendedName>
        <fullName evidence="8">DoxX family protein</fullName>
    </recommendedName>
</protein>
<dbReference type="OrthoDB" id="940265at2"/>
<dbReference type="Proteomes" id="UP000075606">
    <property type="component" value="Unassembled WGS sequence"/>
</dbReference>
<keyword evidence="3 5" id="KW-1133">Transmembrane helix</keyword>
<evidence type="ECO:0000256" key="5">
    <source>
        <dbReference type="SAM" id="Phobius"/>
    </source>
</evidence>
<evidence type="ECO:0008006" key="8">
    <source>
        <dbReference type="Google" id="ProtNLM"/>
    </source>
</evidence>
<comment type="subcellular location">
    <subcellularLocation>
        <location evidence="1">Membrane</location>
        <topology evidence="1">Multi-pass membrane protein</topology>
    </subcellularLocation>
</comment>
<reference evidence="6 7" key="1">
    <citation type="submission" date="2016-01" db="EMBL/GenBank/DDBJ databases">
        <title>Genome sequencing of Roseivirga spongicola UST030701-084.</title>
        <authorList>
            <person name="Selvaratnam C."/>
            <person name="Thevarajoo S."/>
            <person name="Goh K.M."/>
            <person name="Ee R."/>
            <person name="Chan K.-G."/>
            <person name="Chong C.S."/>
        </authorList>
    </citation>
    <scope>NUCLEOTIDE SEQUENCE [LARGE SCALE GENOMIC DNA]</scope>
    <source>
        <strain evidence="6 7">UST030701-084</strain>
    </source>
</reference>
<evidence type="ECO:0000256" key="1">
    <source>
        <dbReference type="ARBA" id="ARBA00004141"/>
    </source>
</evidence>
<evidence type="ECO:0000256" key="4">
    <source>
        <dbReference type="ARBA" id="ARBA00023136"/>
    </source>
</evidence>
<dbReference type="AlphaFoldDB" id="A0A150X5N6"/>
<comment type="caution">
    <text evidence="6">The sequence shown here is derived from an EMBL/GenBank/DDBJ whole genome shotgun (WGS) entry which is preliminary data.</text>
</comment>
<keyword evidence="7" id="KW-1185">Reference proteome</keyword>
<feature type="transmembrane region" description="Helical" evidence="5">
    <location>
        <begin position="103"/>
        <end position="122"/>
    </location>
</feature>
<keyword evidence="4 5" id="KW-0472">Membrane</keyword>
<evidence type="ECO:0000256" key="2">
    <source>
        <dbReference type="ARBA" id="ARBA00022692"/>
    </source>
</evidence>
<dbReference type="RefSeq" id="WP_068223334.1">
    <property type="nucleotide sequence ID" value="NZ_LRPC01000028.1"/>
</dbReference>
<dbReference type="GO" id="GO:0016020">
    <property type="term" value="C:membrane"/>
    <property type="evidence" value="ECO:0007669"/>
    <property type="project" value="UniProtKB-SubCell"/>
</dbReference>
<dbReference type="EMBL" id="LRPC01000028">
    <property type="protein sequence ID" value="KYG74028.1"/>
    <property type="molecule type" value="Genomic_DNA"/>
</dbReference>
<organism evidence="6 7">
    <name type="scientific">Roseivirga spongicola</name>
    <dbReference type="NCBI Taxonomy" id="333140"/>
    <lineage>
        <taxon>Bacteria</taxon>
        <taxon>Pseudomonadati</taxon>
        <taxon>Bacteroidota</taxon>
        <taxon>Cytophagia</taxon>
        <taxon>Cytophagales</taxon>
        <taxon>Roseivirgaceae</taxon>
        <taxon>Roseivirga</taxon>
    </lineage>
</organism>
<dbReference type="STRING" id="333140.AWW68_15315"/>
<evidence type="ECO:0000313" key="7">
    <source>
        <dbReference type="Proteomes" id="UP000075606"/>
    </source>
</evidence>
<accession>A0A150X5N6</accession>
<feature type="transmembrane region" description="Helical" evidence="5">
    <location>
        <begin position="143"/>
        <end position="164"/>
    </location>
</feature>
<feature type="transmembrane region" description="Helical" evidence="5">
    <location>
        <begin position="7"/>
        <end position="30"/>
    </location>
</feature>
<evidence type="ECO:0000256" key="3">
    <source>
        <dbReference type="ARBA" id="ARBA00022989"/>
    </source>
</evidence>